<proteinExistence type="predicted"/>
<comment type="caution">
    <text evidence="2">The sequence shown here is derived from an EMBL/GenBank/DDBJ whole genome shotgun (WGS) entry which is preliminary data.</text>
</comment>
<dbReference type="RefSeq" id="XP_067080562.1">
    <property type="nucleotide sequence ID" value="XM_067224461.1"/>
</dbReference>
<sequence length="414" mass="46609">MSYSWRGCRVLLGSMPSFRPHIHRHPCTICSSAVTQYQDATETTSADICDDKNIRNDIHSASHVSCFNYLSSDKAATATPASLHFRDRQPSGWSGRALGATVCESRRAALNEWLGMMQNAAKTTQSQPEDAYLQQCWQAFRDPSRALTDREMEGAIELLDRQCEFQKSCTTSDKCLVGESANSFLMRLRGGDVHSVDEERQLSFQRTLLEFRDLANTIKLPFFLCCGTALAAHREGYFIPHDVDIDVGVFYEDLQDLGDPQKAVVGLLSHAALGGRFVLFDVCGTVEKGLELRFLHSETQVPIDLNVYYQPLPQDDKIVAEFGPFVWTATYYESSAARRHGMYRYRHAPFRAAMKHMSFCDTMASSSDPTNTVGFLVPPESYVEECYGKDWRTPRRFTYAEGLQNGGFANIIDE</sequence>
<protein>
    <submittedName>
        <fullName evidence="2">LicD family, putative</fullName>
    </submittedName>
</protein>
<gene>
    <name evidence="2" type="ORF">TEOVI_000118100</name>
</gene>
<dbReference type="GeneID" id="92375121"/>
<dbReference type="PANTHER" id="PTHR43404">
    <property type="entry name" value="LIPOPOLYSACCHARIDE CHOLINEPHOSPHOTRANSFERASE LICD"/>
    <property type="match status" value="1"/>
</dbReference>
<dbReference type="InterPro" id="IPR007074">
    <property type="entry name" value="LicD/FKTN/FKRP_NTP_transf"/>
</dbReference>
<evidence type="ECO:0000259" key="1">
    <source>
        <dbReference type="Pfam" id="PF04991"/>
    </source>
</evidence>
<feature type="domain" description="LicD/FKTN/FKRP nucleotidyltransferase" evidence="1">
    <location>
        <begin position="218"/>
        <end position="257"/>
    </location>
</feature>
<dbReference type="GO" id="GO:0009100">
    <property type="term" value="P:glycoprotein metabolic process"/>
    <property type="evidence" value="ECO:0007669"/>
    <property type="project" value="UniProtKB-ARBA"/>
</dbReference>
<dbReference type="InterPro" id="IPR052942">
    <property type="entry name" value="LPS_cholinephosphotransferase"/>
</dbReference>
<dbReference type="VEuPathDB" id="TriTrypDB:TEOVI_000118100"/>
<evidence type="ECO:0000313" key="3">
    <source>
        <dbReference type="Proteomes" id="UP000195570"/>
    </source>
</evidence>
<organism evidence="2 3">
    <name type="scientific">Trypanosoma equiperdum</name>
    <dbReference type="NCBI Taxonomy" id="5694"/>
    <lineage>
        <taxon>Eukaryota</taxon>
        <taxon>Discoba</taxon>
        <taxon>Euglenozoa</taxon>
        <taxon>Kinetoplastea</taxon>
        <taxon>Metakinetoplastina</taxon>
        <taxon>Trypanosomatida</taxon>
        <taxon>Trypanosomatidae</taxon>
        <taxon>Trypanosoma</taxon>
    </lineage>
</organism>
<accession>A0A1G4IBQ1</accession>
<name>A0A1G4IBQ1_TRYEQ</name>
<dbReference type="Proteomes" id="UP000195570">
    <property type="component" value="Unassembled WGS sequence"/>
</dbReference>
<dbReference type="EMBL" id="CZPT02001255">
    <property type="protein sequence ID" value="SCU69615.1"/>
    <property type="molecule type" value="Genomic_DNA"/>
</dbReference>
<dbReference type="AlphaFoldDB" id="A0A1G4IBQ1"/>
<dbReference type="Pfam" id="PF04991">
    <property type="entry name" value="LicD"/>
    <property type="match status" value="1"/>
</dbReference>
<keyword evidence="3" id="KW-1185">Reference proteome</keyword>
<reference evidence="2" key="1">
    <citation type="submission" date="2016-09" db="EMBL/GenBank/DDBJ databases">
        <authorList>
            <person name="Hebert L."/>
            <person name="Moumen B."/>
        </authorList>
    </citation>
    <scope>NUCLEOTIDE SEQUENCE [LARGE SCALE GENOMIC DNA]</scope>
    <source>
        <strain evidence="2">OVI</strain>
    </source>
</reference>
<dbReference type="PANTHER" id="PTHR43404:SF1">
    <property type="entry name" value="MNN4P"/>
    <property type="match status" value="1"/>
</dbReference>
<evidence type="ECO:0000313" key="2">
    <source>
        <dbReference type="EMBL" id="SCU69615.1"/>
    </source>
</evidence>